<proteinExistence type="predicted"/>
<evidence type="ECO:0000313" key="1">
    <source>
        <dbReference type="EMBL" id="MBD3690267.1"/>
    </source>
</evidence>
<dbReference type="RefSeq" id="WP_191072372.1">
    <property type="nucleotide sequence ID" value="NZ_CP060506.1"/>
</dbReference>
<dbReference type="EMBL" id="JACRUO010000003">
    <property type="protein sequence ID" value="MBD3690267.1"/>
    <property type="molecule type" value="Genomic_DNA"/>
</dbReference>
<sequence length="78" mass="8983">MRSSEFTEVLEEVLGSAYGRSVAADLYLRELSATANEALERGEKPQLVWSALVRELDLDPRLEWLHRADVRDRGARRR</sequence>
<comment type="caution">
    <text evidence="1">The sequence shown here is derived from an EMBL/GenBank/DDBJ whole genome shotgun (WGS) entry which is preliminary data.</text>
</comment>
<name>A0A8I0GG98_9ACTO</name>
<dbReference type="AlphaFoldDB" id="A0A8I0GG98"/>
<reference evidence="1 2" key="1">
    <citation type="submission" date="2020-08" db="EMBL/GenBank/DDBJ databases">
        <title>Winkia gen. nov., sp. nov., isolated from faeces of the Anser albifrons in China.</title>
        <authorList>
            <person name="Liu Q."/>
        </authorList>
    </citation>
    <scope>NUCLEOTIDE SEQUENCE [LARGE SCALE GENOMIC DNA]</scope>
    <source>
        <strain evidence="1 2">C62</strain>
    </source>
</reference>
<dbReference type="Pfam" id="PF11248">
    <property type="entry name" value="DUF3046"/>
    <property type="match status" value="1"/>
</dbReference>
<dbReference type="InterPro" id="IPR021408">
    <property type="entry name" value="DUF3046"/>
</dbReference>
<gene>
    <name evidence="1" type="ORF">H8R10_08520</name>
</gene>
<keyword evidence="2" id="KW-1185">Reference proteome</keyword>
<organism evidence="1 2">
    <name type="scientific">Nanchangia anserum</name>
    <dbReference type="NCBI Taxonomy" id="2692125"/>
    <lineage>
        <taxon>Bacteria</taxon>
        <taxon>Bacillati</taxon>
        <taxon>Actinomycetota</taxon>
        <taxon>Actinomycetes</taxon>
        <taxon>Actinomycetales</taxon>
        <taxon>Actinomycetaceae</taxon>
        <taxon>Nanchangia</taxon>
    </lineage>
</organism>
<accession>A0A8I0GG98</accession>
<protein>
    <submittedName>
        <fullName evidence="1">DUF3046 domain-containing protein</fullName>
    </submittedName>
</protein>
<dbReference type="Proteomes" id="UP000627538">
    <property type="component" value="Unassembled WGS sequence"/>
</dbReference>
<evidence type="ECO:0000313" key="2">
    <source>
        <dbReference type="Proteomes" id="UP000627538"/>
    </source>
</evidence>